<dbReference type="FunFam" id="1.25.10.10:FF:000027">
    <property type="entry name" value="Importin subunit beta-1"/>
    <property type="match status" value="1"/>
</dbReference>
<sequence length="863" mass="95723">MDSANLLAHSLSPDRTLREEATQQLERFAQENYASYANVLIQQLTNTDGDPAIRMAAGLAIKNSLSAKEYARKEEQAKRWLALDENSRAQIKQGALLSLTATTKQVGRIAGQVIAAIAEIELPMGQWPDLIRLLLDNVTSTDNADLKTSTLEAIGYVCEATNPIVLAAQSNEILTAVVQGARKEEQNSEVRLAALRALINSLEFVRSNFEREGERNFIMQVVCEATQSESEDVTEAAFECLVRIMQLYYDKMQFYMEKALFGLTVAGMNHSEEKVALQAIEFWSTVCEEEIGLKEAALEAVEFGLTPERNLYNFAEAAMNDVLPVLLWLLTKQEEDADEDEWNVSMAAATCLTLYAQCVRNAIIGPIVPFVESNIQNTDWHYREAAVMAFGSILDGPDVAVMMPLVDHALPTLIGMMTDPMVQVKDTVAWTLGRVCEIMIGCIKPEIHLRELISALVLGLQDNPRIVGNCCWALMNLAEQTGPAIGTDTPTSPLSMYFEDTTKALLQFTERATNEANGRTSAYEATSSLVMFSANDCISIVEQIALTILDRLEASIAMENELVGADQRIEHNELQSNLLGLLTNCIRRLSKNIMSISDRIMTALLQLLSNTSKQSTTAEDALLAVGAMINALENDFVRYAEPFMPTLYAALQNTAEYQLCSIAVGLVGDLCRALGEVITPYCNTFMQLLVADLQSPTLHRIVKPNILSCFGDMALATNDKFEPYLDVVMVVLQQAGSMRSAKDNYEMIDYVNTLHEGVIEAYVGIVQGFNGTQKVGNLLQFMPSIFQLLHDDAQDIHRSDDLTRAMVGLIGDLADTFGPQLKQLLQTDWVMHLIREAKTERHYGITTRETARWAKEMVKRAIQ</sequence>
<dbReference type="OrthoDB" id="10263328at2759"/>
<dbReference type="InterPro" id="IPR058584">
    <property type="entry name" value="IMB1_TNPO1-like_TPR"/>
</dbReference>
<proteinExistence type="inferred from homology"/>
<accession>A0A068RUB7</accession>
<dbReference type="SMART" id="SM00913">
    <property type="entry name" value="IBN_N"/>
    <property type="match status" value="1"/>
</dbReference>
<evidence type="ECO:0000313" key="10">
    <source>
        <dbReference type="EMBL" id="CDH52511.1"/>
    </source>
</evidence>
<evidence type="ECO:0000313" key="11">
    <source>
        <dbReference type="Proteomes" id="UP000027586"/>
    </source>
</evidence>
<dbReference type="GO" id="GO:0005737">
    <property type="term" value="C:cytoplasm"/>
    <property type="evidence" value="ECO:0007669"/>
    <property type="project" value="UniProtKB-SubCell"/>
</dbReference>
<dbReference type="Proteomes" id="UP000027586">
    <property type="component" value="Unassembled WGS sequence"/>
</dbReference>
<evidence type="ECO:0000259" key="9">
    <source>
        <dbReference type="PROSITE" id="PS50166"/>
    </source>
</evidence>
<keyword evidence="6" id="KW-0653">Protein transport</keyword>
<gene>
    <name evidence="10" type="ORF">LCOR_03975.1</name>
</gene>
<evidence type="ECO:0000256" key="7">
    <source>
        <dbReference type="ARBA" id="ARBA00079884"/>
    </source>
</evidence>
<keyword evidence="11" id="KW-1185">Reference proteome</keyword>
<dbReference type="AlphaFoldDB" id="A0A068RUB7"/>
<dbReference type="STRING" id="1263082.A0A068RUB7"/>
<keyword evidence="5" id="KW-0677">Repeat</keyword>
<dbReference type="Gene3D" id="1.25.10.10">
    <property type="entry name" value="Leucine-rich Repeat Variant"/>
    <property type="match status" value="1"/>
</dbReference>
<dbReference type="PANTHER" id="PTHR10527">
    <property type="entry name" value="IMPORTIN BETA"/>
    <property type="match status" value="1"/>
</dbReference>
<dbReference type="InterPro" id="IPR001494">
    <property type="entry name" value="Importin-beta_N"/>
</dbReference>
<keyword evidence="3" id="KW-0813">Transport</keyword>
<evidence type="ECO:0000256" key="4">
    <source>
        <dbReference type="ARBA" id="ARBA00022490"/>
    </source>
</evidence>
<dbReference type="SUPFAM" id="SSF48371">
    <property type="entry name" value="ARM repeat"/>
    <property type="match status" value="1"/>
</dbReference>
<evidence type="ECO:0000256" key="8">
    <source>
        <dbReference type="ARBA" id="ARBA00083566"/>
    </source>
</evidence>
<dbReference type="Pfam" id="PF13513">
    <property type="entry name" value="HEAT_EZ"/>
    <property type="match status" value="1"/>
</dbReference>
<dbReference type="InterPro" id="IPR016024">
    <property type="entry name" value="ARM-type_fold"/>
</dbReference>
<evidence type="ECO:0000256" key="5">
    <source>
        <dbReference type="ARBA" id="ARBA00022737"/>
    </source>
</evidence>
<dbReference type="GO" id="GO:0006606">
    <property type="term" value="P:protein import into nucleus"/>
    <property type="evidence" value="ECO:0007669"/>
    <property type="project" value="InterPro"/>
</dbReference>
<protein>
    <recommendedName>
        <fullName evidence="7">Importin-95</fullName>
    </recommendedName>
    <alternativeName>
        <fullName evidence="8">Karyopherin-95</fullName>
    </alternativeName>
</protein>
<evidence type="ECO:0000256" key="1">
    <source>
        <dbReference type="ARBA" id="ARBA00004496"/>
    </source>
</evidence>
<evidence type="ECO:0000256" key="3">
    <source>
        <dbReference type="ARBA" id="ARBA00022448"/>
    </source>
</evidence>
<evidence type="ECO:0000256" key="6">
    <source>
        <dbReference type="ARBA" id="ARBA00022927"/>
    </source>
</evidence>
<reference evidence="10" key="1">
    <citation type="submission" date="2013-08" db="EMBL/GenBank/DDBJ databases">
        <title>Gene expansion shapes genome architecture in the human pathogen Lichtheimia corymbifera: an evolutionary genomics analysis in the ancient terrestrial Mucorales (Mucoromycotina).</title>
        <authorList>
            <person name="Schwartze V.U."/>
            <person name="Winter S."/>
            <person name="Shelest E."/>
            <person name="Marcet-Houben M."/>
            <person name="Horn F."/>
            <person name="Wehner S."/>
            <person name="Hoffmann K."/>
            <person name="Riege K."/>
            <person name="Sammeth M."/>
            <person name="Nowrousian M."/>
            <person name="Valiante V."/>
            <person name="Linde J."/>
            <person name="Jacobsen I.D."/>
            <person name="Marz M."/>
            <person name="Brakhage A.A."/>
            <person name="Gabaldon T."/>
            <person name="Bocker S."/>
            <person name="Voigt K."/>
        </authorList>
    </citation>
    <scope>NUCLEOTIDE SEQUENCE [LARGE SCALE GENOMIC DNA]</scope>
    <source>
        <strain evidence="10">FSU 9682</strain>
    </source>
</reference>
<organism evidence="10 11">
    <name type="scientific">Lichtheimia corymbifera JMRC:FSU:9682</name>
    <dbReference type="NCBI Taxonomy" id="1263082"/>
    <lineage>
        <taxon>Eukaryota</taxon>
        <taxon>Fungi</taxon>
        <taxon>Fungi incertae sedis</taxon>
        <taxon>Mucoromycota</taxon>
        <taxon>Mucoromycotina</taxon>
        <taxon>Mucoromycetes</taxon>
        <taxon>Mucorales</taxon>
        <taxon>Lichtheimiaceae</taxon>
        <taxon>Lichtheimia</taxon>
    </lineage>
</organism>
<name>A0A068RUB7_9FUNG</name>
<dbReference type="PROSITE" id="PS50166">
    <property type="entry name" value="IMPORTIN_B_NT"/>
    <property type="match status" value="1"/>
</dbReference>
<keyword evidence="4" id="KW-0963">Cytoplasm</keyword>
<comment type="subcellular location">
    <subcellularLocation>
        <location evidence="1">Cytoplasm</location>
    </subcellularLocation>
</comment>
<comment type="caution">
    <text evidence="10">The sequence shown here is derived from an EMBL/GenBank/DDBJ whole genome shotgun (WGS) entry which is preliminary data.</text>
</comment>
<comment type="similarity">
    <text evidence="2">Belongs to the importin beta family. Importin beta-1 subfamily.</text>
</comment>
<feature type="domain" description="Importin N-terminal" evidence="9">
    <location>
        <begin position="21"/>
        <end position="101"/>
    </location>
</feature>
<dbReference type="InterPro" id="IPR011989">
    <property type="entry name" value="ARM-like"/>
</dbReference>
<dbReference type="VEuPathDB" id="FungiDB:LCOR_03975.1"/>
<evidence type="ECO:0000256" key="2">
    <source>
        <dbReference type="ARBA" id="ARBA00010907"/>
    </source>
</evidence>
<dbReference type="GO" id="GO:0031267">
    <property type="term" value="F:small GTPase binding"/>
    <property type="evidence" value="ECO:0007669"/>
    <property type="project" value="InterPro"/>
</dbReference>
<dbReference type="Pfam" id="PF03810">
    <property type="entry name" value="IBN_N"/>
    <property type="match status" value="1"/>
</dbReference>
<dbReference type="Pfam" id="PF25574">
    <property type="entry name" value="TPR_IMB1"/>
    <property type="match status" value="1"/>
</dbReference>
<dbReference type="EMBL" id="CBTN010000013">
    <property type="protein sequence ID" value="CDH52511.1"/>
    <property type="molecule type" value="Genomic_DNA"/>
</dbReference>
<dbReference type="InterPro" id="IPR040122">
    <property type="entry name" value="Importin_beta"/>
</dbReference>